<gene>
    <name evidence="4" type="ORF">H3N35_19315</name>
</gene>
<reference evidence="4 5" key="1">
    <citation type="journal article" date="2022" name="Mar. Drugs">
        <title>Bioassay-Guided Fractionation Leads to the Detection of Cholic Acid Generated by the Rare Thalassomonas sp.</title>
        <authorList>
            <person name="Pheiffer F."/>
            <person name="Schneider Y.K."/>
            <person name="Hansen E.H."/>
            <person name="Andersen J.H."/>
            <person name="Isaksson J."/>
            <person name="Busche T."/>
            <person name="R C."/>
            <person name="Kalinowski J."/>
            <person name="Zyl L.V."/>
            <person name="Trindade M."/>
        </authorList>
    </citation>
    <scope>NUCLEOTIDE SEQUENCE [LARGE SCALE GENOMIC DNA]</scope>
    <source>
        <strain evidence="4 5">A5K-61T</strain>
    </source>
</reference>
<evidence type="ECO:0000313" key="4">
    <source>
        <dbReference type="EMBL" id="WDE10406.1"/>
    </source>
</evidence>
<organism evidence="4 5">
    <name type="scientific">Thalassomonas haliotis</name>
    <dbReference type="NCBI Taxonomy" id="485448"/>
    <lineage>
        <taxon>Bacteria</taxon>
        <taxon>Pseudomonadati</taxon>
        <taxon>Pseudomonadota</taxon>
        <taxon>Gammaproteobacteria</taxon>
        <taxon>Alteromonadales</taxon>
        <taxon>Colwelliaceae</taxon>
        <taxon>Thalassomonas</taxon>
    </lineage>
</organism>
<feature type="coiled-coil region" evidence="3">
    <location>
        <begin position="82"/>
        <end position="109"/>
    </location>
</feature>
<accession>A0ABY7VAP5</accession>
<dbReference type="Gene3D" id="2.40.30.170">
    <property type="match status" value="1"/>
</dbReference>
<keyword evidence="2 3" id="KW-0175">Coiled coil</keyword>
<dbReference type="PANTHER" id="PTHR32347">
    <property type="entry name" value="EFFLUX SYSTEM COMPONENT YKNX-RELATED"/>
    <property type="match status" value="1"/>
</dbReference>
<keyword evidence="5" id="KW-1185">Reference proteome</keyword>
<proteinExistence type="predicted"/>
<name>A0ABY7VAP5_9GAMM</name>
<evidence type="ECO:0000256" key="2">
    <source>
        <dbReference type="ARBA" id="ARBA00023054"/>
    </source>
</evidence>
<comment type="subcellular location">
    <subcellularLocation>
        <location evidence="1">Cell envelope</location>
    </subcellularLocation>
</comment>
<evidence type="ECO:0000256" key="3">
    <source>
        <dbReference type="SAM" id="Coils"/>
    </source>
</evidence>
<dbReference type="InterPro" id="IPR050465">
    <property type="entry name" value="UPF0194_transport"/>
</dbReference>
<evidence type="ECO:0000256" key="1">
    <source>
        <dbReference type="ARBA" id="ARBA00004196"/>
    </source>
</evidence>
<dbReference type="Proteomes" id="UP001215231">
    <property type="component" value="Chromosome"/>
</dbReference>
<sequence length="332" mass="37290">MYQLTLVLCWLVIAVVTSTAGHAKNRGLLLTGQVKASDNQTFYSPKTDNWRVQLQWLLPEGDIAKKGDLVVVFDSGNIQSQIEQEQVSLISAEEELKRLTNKGEQKILEAGYGLKKEKLLLEKARLDAGIPRAHLSNYDYEKNQLTLEKSLVASAKAEEELAQAKVAHEVAIAKQTLKITRHKDTLAYRQGKLDEMSLYAERSGPVLYAYHPWNGEKIYVGMTAQPSWAIAEIPSLTGLYIESWVHEVDYNQLKLGQKLQLVFDAFPQQLREASLTELSTQPEARKEWGNDVYFRAVFSFPADEQLKLLPGMSARLELPASPAKQSKGESSE</sequence>
<dbReference type="RefSeq" id="WP_274050443.1">
    <property type="nucleotide sequence ID" value="NZ_CP059693.1"/>
</dbReference>
<dbReference type="EMBL" id="CP059693">
    <property type="protein sequence ID" value="WDE10406.1"/>
    <property type="molecule type" value="Genomic_DNA"/>
</dbReference>
<protein>
    <submittedName>
        <fullName evidence="4">HlyD family secretion protein</fullName>
    </submittedName>
</protein>
<evidence type="ECO:0000313" key="5">
    <source>
        <dbReference type="Proteomes" id="UP001215231"/>
    </source>
</evidence>